<accession>A0A0B6ZQR7</accession>
<organism evidence="1">
    <name type="scientific">Arion vulgaris</name>
    <dbReference type="NCBI Taxonomy" id="1028688"/>
    <lineage>
        <taxon>Eukaryota</taxon>
        <taxon>Metazoa</taxon>
        <taxon>Spiralia</taxon>
        <taxon>Lophotrochozoa</taxon>
        <taxon>Mollusca</taxon>
        <taxon>Gastropoda</taxon>
        <taxon>Heterobranchia</taxon>
        <taxon>Euthyneura</taxon>
        <taxon>Panpulmonata</taxon>
        <taxon>Eupulmonata</taxon>
        <taxon>Stylommatophora</taxon>
        <taxon>Helicina</taxon>
        <taxon>Arionoidea</taxon>
        <taxon>Arionidae</taxon>
        <taxon>Arion</taxon>
    </lineage>
</organism>
<protein>
    <submittedName>
        <fullName evidence="1">Uncharacterized protein</fullName>
    </submittedName>
</protein>
<sequence>MYYTVFVCLTCVLGSLQYDYTIKEPTILLYNFTSYWLGENNIGGQGPRTKKKMAT</sequence>
<feature type="non-terminal residue" evidence="1">
    <location>
        <position position="55"/>
    </location>
</feature>
<reference evidence="1" key="1">
    <citation type="submission" date="2014-12" db="EMBL/GenBank/DDBJ databases">
        <title>Insight into the proteome of Arion vulgaris.</title>
        <authorList>
            <person name="Aradska J."/>
            <person name="Bulat T."/>
            <person name="Smidak R."/>
            <person name="Sarate P."/>
            <person name="Gangsoo J."/>
            <person name="Sialana F."/>
            <person name="Bilban M."/>
            <person name="Lubec G."/>
        </authorList>
    </citation>
    <scope>NUCLEOTIDE SEQUENCE</scope>
    <source>
        <tissue evidence="1">Skin</tissue>
    </source>
</reference>
<dbReference type="AlphaFoldDB" id="A0A0B6ZQR7"/>
<evidence type="ECO:0000313" key="1">
    <source>
        <dbReference type="EMBL" id="CEK70186.1"/>
    </source>
</evidence>
<proteinExistence type="predicted"/>
<name>A0A0B6ZQR7_9EUPU</name>
<gene>
    <name evidence="1" type="primary">ORF73192</name>
</gene>
<dbReference type="EMBL" id="HACG01023321">
    <property type="protein sequence ID" value="CEK70186.1"/>
    <property type="molecule type" value="Transcribed_RNA"/>
</dbReference>